<sequence length="130" mass="14797">NPVAEKIDFSEYFGIFWDKKNKPLINYSPYGSSLIADKDPEKLNQQSTSKNSPNFYRQAPFLTIAKELLKLVKEDKVEKLIFLSAYDKRKFPTGDPRKKAIFSATFDKFANCSLELIGFDSESQGANKAD</sequence>
<organism evidence="1 2">
    <name type="scientific">Funneliformis geosporum</name>
    <dbReference type="NCBI Taxonomy" id="1117311"/>
    <lineage>
        <taxon>Eukaryota</taxon>
        <taxon>Fungi</taxon>
        <taxon>Fungi incertae sedis</taxon>
        <taxon>Mucoromycota</taxon>
        <taxon>Glomeromycotina</taxon>
        <taxon>Glomeromycetes</taxon>
        <taxon>Glomerales</taxon>
        <taxon>Glomeraceae</taxon>
        <taxon>Funneliformis</taxon>
    </lineage>
</organism>
<evidence type="ECO:0000313" key="2">
    <source>
        <dbReference type="Proteomes" id="UP001153678"/>
    </source>
</evidence>
<reference evidence="1" key="1">
    <citation type="submission" date="2022-08" db="EMBL/GenBank/DDBJ databases">
        <authorList>
            <person name="Kallberg Y."/>
            <person name="Tangrot J."/>
            <person name="Rosling A."/>
        </authorList>
    </citation>
    <scope>NUCLEOTIDE SEQUENCE</scope>
    <source>
        <strain evidence="1">Wild A</strain>
    </source>
</reference>
<dbReference type="AlphaFoldDB" id="A0A9W4T8L0"/>
<protein>
    <submittedName>
        <fullName evidence="1">18299_t:CDS:1</fullName>
    </submittedName>
</protein>
<name>A0A9W4T8L0_9GLOM</name>
<comment type="caution">
    <text evidence="1">The sequence shown here is derived from an EMBL/GenBank/DDBJ whole genome shotgun (WGS) entry which is preliminary data.</text>
</comment>
<evidence type="ECO:0000313" key="1">
    <source>
        <dbReference type="EMBL" id="CAI2198091.1"/>
    </source>
</evidence>
<proteinExistence type="predicted"/>
<feature type="non-terminal residue" evidence="1">
    <location>
        <position position="1"/>
    </location>
</feature>
<dbReference type="EMBL" id="CAMKVN010017820">
    <property type="protein sequence ID" value="CAI2198091.1"/>
    <property type="molecule type" value="Genomic_DNA"/>
</dbReference>
<dbReference type="OrthoDB" id="2445969at2759"/>
<keyword evidence="2" id="KW-1185">Reference proteome</keyword>
<dbReference type="Proteomes" id="UP001153678">
    <property type="component" value="Unassembled WGS sequence"/>
</dbReference>
<gene>
    <name evidence="1" type="ORF">FWILDA_LOCUS18400</name>
</gene>
<accession>A0A9W4T8L0</accession>